<dbReference type="AlphaFoldDB" id="A0A2V5I460"/>
<keyword evidence="3" id="KW-1185">Reference proteome</keyword>
<protein>
    <submittedName>
        <fullName evidence="2">Uncharacterized protein</fullName>
    </submittedName>
</protein>
<organism evidence="2 3">
    <name type="scientific">Aspergillus indologenus CBS 114.80</name>
    <dbReference type="NCBI Taxonomy" id="1450541"/>
    <lineage>
        <taxon>Eukaryota</taxon>
        <taxon>Fungi</taxon>
        <taxon>Dikarya</taxon>
        <taxon>Ascomycota</taxon>
        <taxon>Pezizomycotina</taxon>
        <taxon>Eurotiomycetes</taxon>
        <taxon>Eurotiomycetidae</taxon>
        <taxon>Eurotiales</taxon>
        <taxon>Aspergillaceae</taxon>
        <taxon>Aspergillus</taxon>
        <taxon>Aspergillus subgen. Circumdati</taxon>
    </lineage>
</organism>
<gene>
    <name evidence="2" type="ORF">BP00DRAFT_376783</name>
</gene>
<accession>A0A2V5I460</accession>
<sequence>MPATPTAPGNLTPFIRAQESLYGPITTIPDPAQWTPPAQSGGHRGRYLWTDAFGVLNFLTLHRETSLNHQAQNQPQHQPQPQPPQKDHYLTLATTLITTVHRTLGTTRAAPSTPLPRATPTHPLAGGLRIGKPHAHGPDADGQYHHYLTLWMFALNRTAVATGDRTWNDQAVALARAIHPHFVRGGGSGSGSGGGPHHPPRMVWKMDVDLAQVLVAAEGNLDPVDGWVVFRLLRATDRWLRRREDHQEPEDELLEGEMEDYRRIIVQRKGAGFVSQDPLDLGMAMWTAHWLADAKGEEEWAGRMAGDCWARVDELFERRHFLDHDLRERLAFREFGTCLGLRCMAEQSDKDRAVELKSYAERIVECWDPYVWMETGCNATPEELRPITRVMYAAALIPGAFCRGYFGPEPIA</sequence>
<evidence type="ECO:0000256" key="1">
    <source>
        <dbReference type="SAM" id="MobiDB-lite"/>
    </source>
</evidence>
<name>A0A2V5I460_9EURO</name>
<evidence type="ECO:0000313" key="2">
    <source>
        <dbReference type="EMBL" id="PYI28773.1"/>
    </source>
</evidence>
<evidence type="ECO:0000313" key="3">
    <source>
        <dbReference type="Proteomes" id="UP000248817"/>
    </source>
</evidence>
<reference evidence="2 3" key="1">
    <citation type="submission" date="2018-02" db="EMBL/GenBank/DDBJ databases">
        <title>The genomes of Aspergillus section Nigri reveals drivers in fungal speciation.</title>
        <authorList>
            <consortium name="DOE Joint Genome Institute"/>
            <person name="Vesth T.C."/>
            <person name="Nybo J."/>
            <person name="Theobald S."/>
            <person name="Brandl J."/>
            <person name="Frisvad J.C."/>
            <person name="Nielsen K.F."/>
            <person name="Lyhne E.K."/>
            <person name="Kogle M.E."/>
            <person name="Kuo A."/>
            <person name="Riley R."/>
            <person name="Clum A."/>
            <person name="Nolan M."/>
            <person name="Lipzen A."/>
            <person name="Salamov A."/>
            <person name="Henrissat B."/>
            <person name="Wiebenga A."/>
            <person name="De vries R.P."/>
            <person name="Grigoriev I.V."/>
            <person name="Mortensen U.H."/>
            <person name="Andersen M.R."/>
            <person name="Baker S.E."/>
        </authorList>
    </citation>
    <scope>NUCLEOTIDE SEQUENCE [LARGE SCALE GENOMIC DNA]</scope>
    <source>
        <strain evidence="2 3">CBS 114.80</strain>
    </source>
</reference>
<feature type="region of interest" description="Disordered" evidence="1">
    <location>
        <begin position="106"/>
        <end position="137"/>
    </location>
</feature>
<dbReference type="EMBL" id="KZ825542">
    <property type="protein sequence ID" value="PYI28773.1"/>
    <property type="molecule type" value="Genomic_DNA"/>
</dbReference>
<dbReference type="Proteomes" id="UP000248817">
    <property type="component" value="Unassembled WGS sequence"/>
</dbReference>
<proteinExistence type="predicted"/>